<dbReference type="PROSITE" id="PS51029">
    <property type="entry name" value="MADF"/>
    <property type="match status" value="1"/>
</dbReference>
<dbReference type="Pfam" id="PF10545">
    <property type="entry name" value="MADF_DNA_bdg"/>
    <property type="match status" value="1"/>
</dbReference>
<sequence>MPIFNDVSQLSLLLENVKRRPDLYNSDDLRPSRKDILLRQQLWQEVANIVGESVDDCRRTWQKMRRVYKKEFATGGSTWMWMDSMAFYQPYMYSVTETRLLEDFDLSDDEPLQNKQTLSVLCLSTPSVGRQEKKTPGSKGRKGYAAKSTCQLPTLKSSKRSRSPGSVSSRSGAVSPHSSSSLSKISRVKSPAAPERKATSQNRLSLRVSPPPASTPSAPPTAGTESKKDFINMAEYHFVCCLLEMLEDVPQNKRNFVKAKLMAEIANAYQQ</sequence>
<proteinExistence type="predicted"/>
<dbReference type="SMART" id="SM00595">
    <property type="entry name" value="MADF"/>
    <property type="match status" value="1"/>
</dbReference>
<evidence type="ECO:0000313" key="3">
    <source>
        <dbReference type="EMBL" id="KAF6023762.1"/>
    </source>
</evidence>
<feature type="compositionally biased region" description="Low complexity" evidence="1">
    <location>
        <begin position="163"/>
        <end position="191"/>
    </location>
</feature>
<evidence type="ECO:0000313" key="4">
    <source>
        <dbReference type="Proteomes" id="UP000593567"/>
    </source>
</evidence>
<dbReference type="Proteomes" id="UP000593567">
    <property type="component" value="Unassembled WGS sequence"/>
</dbReference>
<comment type="caution">
    <text evidence="3">The sequence shown here is derived from an EMBL/GenBank/DDBJ whole genome shotgun (WGS) entry which is preliminary data.</text>
</comment>
<feature type="compositionally biased region" description="Pro residues" evidence="1">
    <location>
        <begin position="209"/>
        <end position="219"/>
    </location>
</feature>
<dbReference type="PANTHER" id="PTHR12243">
    <property type="entry name" value="MADF DOMAIN TRANSCRIPTION FACTOR"/>
    <property type="match status" value="1"/>
</dbReference>
<dbReference type="AlphaFoldDB" id="A0A7J7JBX2"/>
<name>A0A7J7JBX2_BUGNE</name>
<evidence type="ECO:0000259" key="2">
    <source>
        <dbReference type="PROSITE" id="PS51029"/>
    </source>
</evidence>
<feature type="domain" description="MADF" evidence="2">
    <location>
        <begin position="12"/>
        <end position="93"/>
    </location>
</feature>
<evidence type="ECO:0000256" key="1">
    <source>
        <dbReference type="SAM" id="MobiDB-lite"/>
    </source>
</evidence>
<dbReference type="EMBL" id="VXIV02002667">
    <property type="protein sequence ID" value="KAF6023762.1"/>
    <property type="molecule type" value="Genomic_DNA"/>
</dbReference>
<dbReference type="InterPro" id="IPR006578">
    <property type="entry name" value="MADF-dom"/>
</dbReference>
<feature type="region of interest" description="Disordered" evidence="1">
    <location>
        <begin position="127"/>
        <end position="225"/>
    </location>
</feature>
<dbReference type="OrthoDB" id="6147983at2759"/>
<protein>
    <recommendedName>
        <fullName evidence="2">MADF domain-containing protein</fullName>
    </recommendedName>
</protein>
<gene>
    <name evidence="3" type="ORF">EB796_017936</name>
</gene>
<dbReference type="InterPro" id="IPR039353">
    <property type="entry name" value="TF_Adf1"/>
</dbReference>
<reference evidence="3" key="1">
    <citation type="submission" date="2020-06" db="EMBL/GenBank/DDBJ databases">
        <title>Draft genome of Bugula neritina, a colonial animal packing powerful symbionts and potential medicines.</title>
        <authorList>
            <person name="Rayko M."/>
        </authorList>
    </citation>
    <scope>NUCLEOTIDE SEQUENCE [LARGE SCALE GENOMIC DNA]</scope>
    <source>
        <strain evidence="3">Kwan_BN1</strain>
    </source>
</reference>
<accession>A0A7J7JBX2</accession>
<keyword evidence="4" id="KW-1185">Reference proteome</keyword>
<dbReference type="PANTHER" id="PTHR12243:SF67">
    <property type="entry name" value="COREPRESSOR OF PANGOLIN, ISOFORM A-RELATED"/>
    <property type="match status" value="1"/>
</dbReference>
<organism evidence="3 4">
    <name type="scientific">Bugula neritina</name>
    <name type="common">Brown bryozoan</name>
    <name type="synonym">Sertularia neritina</name>
    <dbReference type="NCBI Taxonomy" id="10212"/>
    <lineage>
        <taxon>Eukaryota</taxon>
        <taxon>Metazoa</taxon>
        <taxon>Spiralia</taxon>
        <taxon>Lophotrochozoa</taxon>
        <taxon>Bryozoa</taxon>
        <taxon>Gymnolaemata</taxon>
        <taxon>Cheilostomatida</taxon>
        <taxon>Flustrina</taxon>
        <taxon>Buguloidea</taxon>
        <taxon>Bugulidae</taxon>
        <taxon>Bugula</taxon>
    </lineage>
</organism>